<gene>
    <name evidence="1" type="ORF">L6452_15759</name>
</gene>
<dbReference type="EMBL" id="CM042050">
    <property type="protein sequence ID" value="KAI3736221.1"/>
    <property type="molecule type" value="Genomic_DNA"/>
</dbReference>
<dbReference type="Proteomes" id="UP001055879">
    <property type="component" value="Linkage Group LG04"/>
</dbReference>
<evidence type="ECO:0000313" key="2">
    <source>
        <dbReference type="Proteomes" id="UP001055879"/>
    </source>
</evidence>
<accession>A0ACB9CPR9</accession>
<evidence type="ECO:0000313" key="1">
    <source>
        <dbReference type="EMBL" id="KAI3736221.1"/>
    </source>
</evidence>
<proteinExistence type="predicted"/>
<keyword evidence="2" id="KW-1185">Reference proteome</keyword>
<name>A0ACB9CPR9_ARCLA</name>
<reference evidence="1 2" key="2">
    <citation type="journal article" date="2022" name="Mol. Ecol. Resour.">
        <title>The genomes of chicory, endive, great burdock and yacon provide insights into Asteraceae paleo-polyploidization history and plant inulin production.</title>
        <authorList>
            <person name="Fan W."/>
            <person name="Wang S."/>
            <person name="Wang H."/>
            <person name="Wang A."/>
            <person name="Jiang F."/>
            <person name="Liu H."/>
            <person name="Zhao H."/>
            <person name="Xu D."/>
            <person name="Zhang Y."/>
        </authorList>
    </citation>
    <scope>NUCLEOTIDE SEQUENCE [LARGE SCALE GENOMIC DNA]</scope>
    <source>
        <strain evidence="2">cv. Niubang</strain>
    </source>
</reference>
<sequence>MGLSPTKPDNDVSEKKNGQKEEVAEICDDAKDDEKVKNKEVNVEKEDVEFQVLEAATYWYSSANGFFDFDYMALPWFFGPDCSNCLWNFYGSTFLNQSCAFLVLEIDVVATVFLQASLILPFFVGVFGVGMEIRLMIVGFGSENICAVIAAELF</sequence>
<organism evidence="1 2">
    <name type="scientific">Arctium lappa</name>
    <name type="common">Greater burdock</name>
    <name type="synonym">Lappa major</name>
    <dbReference type="NCBI Taxonomy" id="4217"/>
    <lineage>
        <taxon>Eukaryota</taxon>
        <taxon>Viridiplantae</taxon>
        <taxon>Streptophyta</taxon>
        <taxon>Embryophyta</taxon>
        <taxon>Tracheophyta</taxon>
        <taxon>Spermatophyta</taxon>
        <taxon>Magnoliopsida</taxon>
        <taxon>eudicotyledons</taxon>
        <taxon>Gunneridae</taxon>
        <taxon>Pentapetalae</taxon>
        <taxon>asterids</taxon>
        <taxon>campanulids</taxon>
        <taxon>Asterales</taxon>
        <taxon>Asteraceae</taxon>
        <taxon>Carduoideae</taxon>
        <taxon>Cardueae</taxon>
        <taxon>Arctiinae</taxon>
        <taxon>Arctium</taxon>
    </lineage>
</organism>
<comment type="caution">
    <text evidence="1">The sequence shown here is derived from an EMBL/GenBank/DDBJ whole genome shotgun (WGS) entry which is preliminary data.</text>
</comment>
<reference evidence="2" key="1">
    <citation type="journal article" date="2022" name="Mol. Ecol. Resour.">
        <title>The genomes of chicory, endive, great burdock and yacon provide insights into Asteraceae palaeo-polyploidization history and plant inulin production.</title>
        <authorList>
            <person name="Fan W."/>
            <person name="Wang S."/>
            <person name="Wang H."/>
            <person name="Wang A."/>
            <person name="Jiang F."/>
            <person name="Liu H."/>
            <person name="Zhao H."/>
            <person name="Xu D."/>
            <person name="Zhang Y."/>
        </authorList>
    </citation>
    <scope>NUCLEOTIDE SEQUENCE [LARGE SCALE GENOMIC DNA]</scope>
    <source>
        <strain evidence="2">cv. Niubang</strain>
    </source>
</reference>
<protein>
    <submittedName>
        <fullName evidence="1">Uncharacterized protein</fullName>
    </submittedName>
</protein>